<feature type="region of interest" description="Disordered" evidence="1">
    <location>
        <begin position="818"/>
        <end position="839"/>
    </location>
</feature>
<feature type="compositionally biased region" description="Basic and acidic residues" evidence="1">
    <location>
        <begin position="1115"/>
        <end position="1127"/>
    </location>
</feature>
<sequence>MGFLGLATIRKTCKMVSRVCEGESEDERGSGTPGTRTGVETENVDSSPFYQGPTQFQVAETDTPDEMVMLQQEYLTHLHQVQERERLAWEENKVKRAKSKSRCMTPASSRANTDQACSPWQGVMTGEQPPVAYLVQQRDSELPQTSPLHSGVPWCQTGPSVYTTSLLPGVAAIDHPTEMDPESSPPPGLTYPLDETCVEYSPPRPSFGRLTSPLLMRQNVSRLAGGIQEYVLWQPAIPEVTVSPYKPITQLGSVGEQPTVSLGVRTGEQTTPFSYAPESQYFGRATDTAPSQLLPAGNQASPVVSNSADGPTGLSSSDTRFGPKFHEPCSSTMNPSPPSATWDASADQTPLPWSTYSPLLRATPDTPQRIYQYRFEPTTWQPLPSGTPLASTSFSVSRKSSSTVLGTLNQGQNKPFLACGRRELAGTDMLRQQAPFATADLPSRECVGTQPRRNKSMDVSVPSAAGAPEKSQSAAGATSQGQLQQTQMDDSVSPVSQFGMHKDSLSAPDSISERAKLADKAAIRRAAAEIREKLRVHRCKSHETVKSSFSFPTWSLLGPMKAKDCCSARPVGQDGGSHAVSKPVEDTTIAPGKHGDRAQTATNGVTRDQNKTEACRSEFTASALAASLPIISGSRCSVPTSTTPHPKTEFSSAVRHISDNAQRSPTQPHALQHQENPKTVVRAHSEGLSSKTTVQTNSPSLILRRLQESLHAESKTTPEKSETGVGYPTTKPHEISSAAKDDRCLIPARDPQGALAENHSLFNEKERQKQQFLELAARLWDESRSQEHLTCSRLQESPYRSAESPTVQKILRQASRQKLSPKSCYGPYTRLGGRSPHTDVRGVRKETFQGSFSNRAADLFFPTTNDNSTVYKLHANSTAHQQLTKQPGDDRKETTTSGTGQVRGATDNGRQDPRWPGLGDNPAVHSCAEQSPTFLAQRLPGTSCTMSPGNGLKLRSLSTASLSDRLSNLHLSYSLHARERISHESSSSFFGRQRVDPNETEADKQAQQASEMSSSPKLPLPIPSSIITSTSSAVTTSVTPSTTLSDALPSAVSPQSVHPSECTTAPIKNKDEESYPISRQSSLSPPKTPERSQADKESLSVHGNTIHSSLVVGDTNREQQPCEKVYDSRTSPVKTSSSSQQRSPGSINSADISPAPKCFESSAGVTGPLNRDNHPRAGGERQKNSSDDGFLSDDSSSVNMKKTAGSIFGSRKGGSSPDKNDDSNLLTFFSAPAELSSLSPTFARDRIVSSSPCASEDLGKTNKKEGSPGDISFIPTLGASTYTFSSPEDGISWDDGGDGIALGQKPGKCEMYWSQSDPVEYSTESNREDNDSTDIFSFCVTKKRSLPDSATSSMIAGREDSLTLRGTLYDAGWESRKQLTCSDEEDDRSTKHQHSMSTQQDVSHHWNTPSSHGNLHGQDDLSFTTSDNRILRTSFRHKINRSPRSTSTVLRLLRRAAINESHRKMGVFDKDEHGGRDMDYFSNRSCTSSSSSPASVETTSKFKEFLTYDSLDNHLRGFSGTERKNNTSEEGAYDDDEDVGHAKLLSCADTPESCSMNLDCRTYVDVDDDQRSF</sequence>
<feature type="region of interest" description="Disordered" evidence="1">
    <location>
        <begin position="20"/>
        <end position="51"/>
    </location>
</feature>
<name>A0A2C6KRA2_9APIC</name>
<feature type="compositionally biased region" description="Basic and acidic residues" evidence="1">
    <location>
        <begin position="993"/>
        <end position="1004"/>
    </location>
</feature>
<feature type="region of interest" description="Disordered" evidence="1">
    <location>
        <begin position="879"/>
        <end position="926"/>
    </location>
</feature>
<feature type="compositionally biased region" description="Low complexity" evidence="1">
    <location>
        <begin position="1128"/>
        <end position="1149"/>
    </location>
</feature>
<dbReference type="Proteomes" id="UP000221165">
    <property type="component" value="Unassembled WGS sequence"/>
</dbReference>
<feature type="region of interest" description="Disordered" evidence="1">
    <location>
        <begin position="1379"/>
        <end position="1421"/>
    </location>
</feature>
<feature type="region of interest" description="Disordered" evidence="1">
    <location>
        <begin position="573"/>
        <end position="609"/>
    </location>
</feature>
<dbReference type="RefSeq" id="XP_067920790.1">
    <property type="nucleotide sequence ID" value="XM_068067233.1"/>
</dbReference>
<organism evidence="2 3">
    <name type="scientific">Cystoisospora suis</name>
    <dbReference type="NCBI Taxonomy" id="483139"/>
    <lineage>
        <taxon>Eukaryota</taxon>
        <taxon>Sar</taxon>
        <taxon>Alveolata</taxon>
        <taxon>Apicomplexa</taxon>
        <taxon>Conoidasida</taxon>
        <taxon>Coccidia</taxon>
        <taxon>Eucoccidiorida</taxon>
        <taxon>Eimeriorina</taxon>
        <taxon>Sarcocystidae</taxon>
        <taxon>Cystoisospora</taxon>
    </lineage>
</organism>
<feature type="compositionally biased region" description="Low complexity" evidence="1">
    <location>
        <begin position="1187"/>
        <end position="1197"/>
    </location>
</feature>
<feature type="compositionally biased region" description="Polar residues" evidence="1">
    <location>
        <begin position="298"/>
        <end position="319"/>
    </location>
</feature>
<dbReference type="VEuPathDB" id="ToxoDB:CSUI_007083"/>
<feature type="region of interest" description="Disordered" evidence="1">
    <location>
        <begin position="982"/>
        <end position="1024"/>
    </location>
</feature>
<gene>
    <name evidence="2" type="ORF">CSUI_007083</name>
</gene>
<keyword evidence="3" id="KW-1185">Reference proteome</keyword>
<proteinExistence type="predicted"/>
<feature type="compositionally biased region" description="Basic and acidic residues" evidence="1">
    <location>
        <begin position="1171"/>
        <end position="1186"/>
    </location>
</feature>
<feature type="compositionally biased region" description="Basic and acidic residues" evidence="1">
    <location>
        <begin position="705"/>
        <end position="722"/>
    </location>
</feature>
<feature type="compositionally biased region" description="Polar residues" evidence="1">
    <location>
        <begin position="687"/>
        <end position="700"/>
    </location>
</feature>
<protein>
    <submittedName>
        <fullName evidence="2">Uncharacterized protein</fullName>
    </submittedName>
</protein>
<feature type="region of interest" description="Disordered" evidence="1">
    <location>
        <begin position="1250"/>
        <end position="1270"/>
    </location>
</feature>
<feature type="compositionally biased region" description="Polar residues" evidence="1">
    <location>
        <begin position="470"/>
        <end position="496"/>
    </location>
</feature>
<evidence type="ECO:0000313" key="2">
    <source>
        <dbReference type="EMBL" id="PHJ19088.1"/>
    </source>
</evidence>
<feature type="region of interest" description="Disordered" evidence="1">
    <location>
        <begin position="1040"/>
        <end position="1219"/>
    </location>
</feature>
<feature type="compositionally biased region" description="Low complexity" evidence="1">
    <location>
        <begin position="1013"/>
        <end position="1024"/>
    </location>
</feature>
<comment type="caution">
    <text evidence="2">The sequence shown here is derived from an EMBL/GenBank/DDBJ whole genome shotgun (WGS) entry which is preliminary data.</text>
</comment>
<feature type="compositionally biased region" description="Polar residues" evidence="1">
    <location>
        <begin position="1395"/>
        <end position="1413"/>
    </location>
</feature>
<feature type="compositionally biased region" description="Polar residues" evidence="1">
    <location>
        <begin position="106"/>
        <end position="118"/>
    </location>
</feature>
<evidence type="ECO:0000313" key="3">
    <source>
        <dbReference type="Proteomes" id="UP000221165"/>
    </source>
</evidence>
<dbReference type="EMBL" id="MIGC01003654">
    <property type="protein sequence ID" value="PHJ19088.1"/>
    <property type="molecule type" value="Genomic_DNA"/>
</dbReference>
<feature type="compositionally biased region" description="Basic and acidic residues" evidence="1">
    <location>
        <begin position="1257"/>
        <end position="1267"/>
    </location>
</feature>
<reference evidence="2 3" key="1">
    <citation type="journal article" date="2017" name="Int. J. Parasitol.">
        <title>The genome of the protozoan parasite Cystoisospora suis and a reverse vaccinology approach to identify vaccine candidates.</title>
        <authorList>
            <person name="Palmieri N."/>
            <person name="Shrestha A."/>
            <person name="Ruttkowski B."/>
            <person name="Beck T."/>
            <person name="Vogl C."/>
            <person name="Tomley F."/>
            <person name="Blake D.P."/>
            <person name="Joachim A."/>
        </authorList>
    </citation>
    <scope>NUCLEOTIDE SEQUENCE [LARGE SCALE GENOMIC DNA]</scope>
    <source>
        <strain evidence="2 3">Wien I</strain>
    </source>
</reference>
<feature type="region of interest" description="Disordered" evidence="1">
    <location>
        <begin position="435"/>
        <end position="511"/>
    </location>
</feature>
<feature type="region of interest" description="Disordered" evidence="1">
    <location>
        <begin position="660"/>
        <end position="734"/>
    </location>
</feature>
<feature type="compositionally biased region" description="Polar residues" evidence="1">
    <location>
        <begin position="33"/>
        <end position="51"/>
    </location>
</feature>
<dbReference type="GeneID" id="94430444"/>
<accession>A0A2C6KRA2</accession>
<feature type="compositionally biased region" description="Polar residues" evidence="1">
    <location>
        <begin position="1052"/>
        <end position="1063"/>
    </location>
</feature>
<feature type="compositionally biased region" description="Basic and acidic residues" evidence="1">
    <location>
        <begin position="1088"/>
        <end position="1099"/>
    </location>
</feature>
<feature type="region of interest" description="Disordered" evidence="1">
    <location>
        <begin position="288"/>
        <end position="346"/>
    </location>
</feature>
<feature type="region of interest" description="Disordered" evidence="1">
    <location>
        <begin position="100"/>
        <end position="119"/>
    </location>
</feature>
<feature type="compositionally biased region" description="Polar residues" evidence="1">
    <location>
        <begin position="660"/>
        <end position="669"/>
    </location>
</feature>
<evidence type="ECO:0000256" key="1">
    <source>
        <dbReference type="SAM" id="MobiDB-lite"/>
    </source>
</evidence>